<dbReference type="Proteomes" id="UP000198668">
    <property type="component" value="Unassembled WGS sequence"/>
</dbReference>
<feature type="transmembrane region" description="Helical" evidence="1">
    <location>
        <begin position="66"/>
        <end position="85"/>
    </location>
</feature>
<organism evidence="2 3">
    <name type="scientific">Pisciglobus halotolerans</name>
    <dbReference type="NCBI Taxonomy" id="745365"/>
    <lineage>
        <taxon>Bacteria</taxon>
        <taxon>Bacillati</taxon>
        <taxon>Bacillota</taxon>
        <taxon>Bacilli</taxon>
        <taxon>Lactobacillales</taxon>
        <taxon>Carnobacteriaceae</taxon>
    </lineage>
</organism>
<feature type="transmembrane region" description="Helical" evidence="1">
    <location>
        <begin position="131"/>
        <end position="150"/>
    </location>
</feature>
<dbReference type="RefSeq" id="WP_092091306.1">
    <property type="nucleotide sequence ID" value="NZ_FOQE01000004.1"/>
</dbReference>
<feature type="transmembrane region" description="Helical" evidence="1">
    <location>
        <begin position="31"/>
        <end position="54"/>
    </location>
</feature>
<dbReference type="EMBL" id="FOQE01000004">
    <property type="protein sequence ID" value="SFH58481.1"/>
    <property type="molecule type" value="Genomic_DNA"/>
</dbReference>
<keyword evidence="3" id="KW-1185">Reference proteome</keyword>
<evidence type="ECO:0000256" key="1">
    <source>
        <dbReference type="SAM" id="Phobius"/>
    </source>
</evidence>
<proteinExistence type="predicted"/>
<accession>A0A1I3B9U5</accession>
<evidence type="ECO:0000313" key="3">
    <source>
        <dbReference type="Proteomes" id="UP000198668"/>
    </source>
</evidence>
<dbReference type="OrthoDB" id="9803265at2"/>
<gene>
    <name evidence="2" type="ORF">SAMN04489868_104109</name>
</gene>
<keyword evidence="1" id="KW-0472">Membrane</keyword>
<sequence length="235" mass="25899">MNLLLATTTNKPVQESLMDLFQMDTLPVGKLSVSTILISLAFTLLLSAIMFFTFKKCHTPMTYNQKYNITLVMLAIVSTILMQLIKQNLALSLGMLGSLSIVRFRTNIKDPRDLGFVFWAMTIGIASSSEGWFLGIIGSILLSIFMIMTGDNKSQSQSRLLVIRGSKANTDKINEILTAASGKSQLQAQNLLEDSFELVYEIKAKHMDEQKLAEEIMALPGIDTVNLLAPSADLG</sequence>
<evidence type="ECO:0000313" key="2">
    <source>
        <dbReference type="EMBL" id="SFH58481.1"/>
    </source>
</evidence>
<dbReference type="AlphaFoldDB" id="A0A1I3B9U5"/>
<reference evidence="2 3" key="1">
    <citation type="submission" date="2016-10" db="EMBL/GenBank/DDBJ databases">
        <authorList>
            <person name="de Groot N.N."/>
        </authorList>
    </citation>
    <scope>NUCLEOTIDE SEQUENCE [LARGE SCALE GENOMIC DNA]</scope>
    <source>
        <strain evidence="2 3">DSM 27630</strain>
    </source>
</reference>
<keyword evidence="1" id="KW-0812">Transmembrane</keyword>
<dbReference type="Pfam" id="PF16316">
    <property type="entry name" value="DUF4956"/>
    <property type="match status" value="1"/>
</dbReference>
<protein>
    <recommendedName>
        <fullName evidence="4">DUF4956 domain-containing protein</fullName>
    </recommendedName>
</protein>
<name>A0A1I3B9U5_9LACT</name>
<evidence type="ECO:0008006" key="4">
    <source>
        <dbReference type="Google" id="ProtNLM"/>
    </source>
</evidence>
<dbReference type="InterPro" id="IPR032531">
    <property type="entry name" value="DUF4956"/>
</dbReference>
<keyword evidence="1" id="KW-1133">Transmembrane helix</keyword>